<evidence type="ECO:0000256" key="3">
    <source>
        <dbReference type="ARBA" id="ARBA00023082"/>
    </source>
</evidence>
<dbReference type="Pfam" id="PF08281">
    <property type="entry name" value="Sigma70_r4_2"/>
    <property type="match status" value="1"/>
</dbReference>
<dbReference type="Proteomes" id="UP000027661">
    <property type="component" value="Unassembled WGS sequence"/>
</dbReference>
<evidence type="ECO:0000256" key="2">
    <source>
        <dbReference type="ARBA" id="ARBA00023015"/>
    </source>
</evidence>
<accession>A0A069S5U2</accession>
<keyword evidence="3" id="KW-0731">Sigma factor</keyword>
<dbReference type="GO" id="GO:0003677">
    <property type="term" value="F:DNA binding"/>
    <property type="evidence" value="ECO:0007669"/>
    <property type="project" value="InterPro"/>
</dbReference>
<keyword evidence="4" id="KW-0804">Transcription</keyword>
<dbReference type="InterPro" id="IPR039425">
    <property type="entry name" value="RNA_pol_sigma-70-like"/>
</dbReference>
<dbReference type="Gene3D" id="1.10.10.10">
    <property type="entry name" value="Winged helix-like DNA-binding domain superfamily/Winged helix DNA-binding domain"/>
    <property type="match status" value="1"/>
</dbReference>
<dbReference type="Gene3D" id="1.10.1740.10">
    <property type="match status" value="1"/>
</dbReference>
<dbReference type="GO" id="GO:0006352">
    <property type="term" value="P:DNA-templated transcription initiation"/>
    <property type="evidence" value="ECO:0007669"/>
    <property type="project" value="InterPro"/>
</dbReference>
<feature type="domain" description="RNA polymerase sigma-70 region 2" evidence="5">
    <location>
        <begin position="27"/>
        <end position="92"/>
    </location>
</feature>
<evidence type="ECO:0000256" key="4">
    <source>
        <dbReference type="ARBA" id="ARBA00023163"/>
    </source>
</evidence>
<dbReference type="InterPro" id="IPR013249">
    <property type="entry name" value="RNA_pol_sigma70_r4_t2"/>
</dbReference>
<dbReference type="SUPFAM" id="SSF88659">
    <property type="entry name" value="Sigma3 and sigma4 domains of RNA polymerase sigma factors"/>
    <property type="match status" value="1"/>
</dbReference>
<dbReference type="InterPro" id="IPR013325">
    <property type="entry name" value="RNA_pol_sigma_r2"/>
</dbReference>
<evidence type="ECO:0000259" key="5">
    <source>
        <dbReference type="Pfam" id="PF04542"/>
    </source>
</evidence>
<evidence type="ECO:0000256" key="1">
    <source>
        <dbReference type="ARBA" id="ARBA00010641"/>
    </source>
</evidence>
<name>A0A069S5U2_PHOVU</name>
<organism evidence="7 8">
    <name type="scientific">Phocaeicola vulgatus str. 3975 RP4</name>
    <dbReference type="NCBI Taxonomy" id="1339352"/>
    <lineage>
        <taxon>Bacteria</taxon>
        <taxon>Pseudomonadati</taxon>
        <taxon>Bacteroidota</taxon>
        <taxon>Bacteroidia</taxon>
        <taxon>Bacteroidales</taxon>
        <taxon>Bacteroidaceae</taxon>
        <taxon>Phocaeicola</taxon>
    </lineage>
</organism>
<sequence>MKNANDTETIQIVSELKNNPEKAYTLLYTQYASLLYGFAFNLTKSESISEDIVQEAFIKIWINRKDLHIETSIKSYLFKMVQNMCIDSFRRQINKPEIIGYLEIIQDSQISSTESCSMFDMDEFEERLKEAKKKLTQQQRLIFVLIKEDEKKVKDVAELLEISEQSVRNQLSAALAKLRVYMKEYFPIFVIMFYNT</sequence>
<dbReference type="SUPFAM" id="SSF88946">
    <property type="entry name" value="Sigma2 domain of RNA polymerase sigma factors"/>
    <property type="match status" value="1"/>
</dbReference>
<dbReference type="AlphaFoldDB" id="A0A069S5U2"/>
<dbReference type="GO" id="GO:0016987">
    <property type="term" value="F:sigma factor activity"/>
    <property type="evidence" value="ECO:0007669"/>
    <property type="project" value="UniProtKB-KW"/>
</dbReference>
<dbReference type="NCBIfam" id="TIGR02937">
    <property type="entry name" value="sigma70-ECF"/>
    <property type="match status" value="1"/>
</dbReference>
<comment type="caution">
    <text evidence="7">The sequence shown here is derived from an EMBL/GenBank/DDBJ whole genome shotgun (WGS) entry which is preliminary data.</text>
</comment>
<dbReference type="PANTHER" id="PTHR43133:SF46">
    <property type="entry name" value="RNA POLYMERASE SIGMA-70 FACTOR ECF SUBFAMILY"/>
    <property type="match status" value="1"/>
</dbReference>
<dbReference type="InterPro" id="IPR007627">
    <property type="entry name" value="RNA_pol_sigma70_r2"/>
</dbReference>
<keyword evidence="2" id="KW-0805">Transcription regulation</keyword>
<dbReference type="RefSeq" id="WP_032953515.1">
    <property type="nucleotide sequence ID" value="NZ_JNHM01000143.1"/>
</dbReference>
<feature type="domain" description="RNA polymerase sigma factor 70 region 4 type 2" evidence="6">
    <location>
        <begin position="126"/>
        <end position="178"/>
    </location>
</feature>
<proteinExistence type="inferred from homology"/>
<dbReference type="InterPro" id="IPR013324">
    <property type="entry name" value="RNA_pol_sigma_r3/r4-like"/>
</dbReference>
<evidence type="ECO:0000259" key="6">
    <source>
        <dbReference type="Pfam" id="PF08281"/>
    </source>
</evidence>
<evidence type="ECO:0000313" key="7">
    <source>
        <dbReference type="EMBL" id="KDS45520.1"/>
    </source>
</evidence>
<dbReference type="PANTHER" id="PTHR43133">
    <property type="entry name" value="RNA POLYMERASE ECF-TYPE SIGMA FACTO"/>
    <property type="match status" value="1"/>
</dbReference>
<comment type="similarity">
    <text evidence="1">Belongs to the sigma-70 factor family. ECF subfamily.</text>
</comment>
<protein>
    <submittedName>
        <fullName evidence="7">RNA polymerase sigma factor, sigma-70 family protein</fullName>
    </submittedName>
</protein>
<dbReference type="EMBL" id="JNHM01000143">
    <property type="protein sequence ID" value="KDS45520.1"/>
    <property type="molecule type" value="Genomic_DNA"/>
</dbReference>
<reference evidence="7 8" key="1">
    <citation type="submission" date="2014-04" db="EMBL/GenBank/DDBJ databases">
        <authorList>
            <person name="Sears C."/>
            <person name="Carroll K."/>
            <person name="Sack B.R."/>
            <person name="Qadri F."/>
            <person name="Myers L.L."/>
            <person name="Chung G.-T."/>
            <person name="Escheverria P."/>
            <person name="Fraser C.M."/>
            <person name="Sadzewicz L."/>
            <person name="Shefchek K.A."/>
            <person name="Tallon L."/>
            <person name="Das S.P."/>
            <person name="Daugherty S."/>
            <person name="Mongodin E.F."/>
        </authorList>
    </citation>
    <scope>NUCLEOTIDE SEQUENCE [LARGE SCALE GENOMIC DNA]</scope>
    <source>
        <strain evidence="7 8">3975 RP4</strain>
    </source>
</reference>
<dbReference type="PATRIC" id="fig|1339352.3.peg.3683"/>
<dbReference type="InterPro" id="IPR014284">
    <property type="entry name" value="RNA_pol_sigma-70_dom"/>
</dbReference>
<evidence type="ECO:0000313" key="8">
    <source>
        <dbReference type="Proteomes" id="UP000027661"/>
    </source>
</evidence>
<gene>
    <name evidence="7" type="ORF">M099_3929</name>
</gene>
<dbReference type="CDD" id="cd06171">
    <property type="entry name" value="Sigma70_r4"/>
    <property type="match status" value="1"/>
</dbReference>
<dbReference type="Pfam" id="PF04542">
    <property type="entry name" value="Sigma70_r2"/>
    <property type="match status" value="1"/>
</dbReference>
<dbReference type="InterPro" id="IPR036388">
    <property type="entry name" value="WH-like_DNA-bd_sf"/>
</dbReference>